<accession>A0A2A4MTA4</accession>
<gene>
    <name evidence="4" type="ORF">COC19_01735</name>
</gene>
<feature type="domain" description="GST C-terminal" evidence="3">
    <location>
        <begin position="97"/>
        <end position="221"/>
    </location>
</feature>
<dbReference type="SFLD" id="SFLDG00358">
    <property type="entry name" value="Main_(cytGST)"/>
    <property type="match status" value="1"/>
</dbReference>
<name>A0A2A4MTA4_9GAMM</name>
<feature type="domain" description="GST N-terminal" evidence="2">
    <location>
        <begin position="7"/>
        <end position="90"/>
    </location>
</feature>
<evidence type="ECO:0000259" key="2">
    <source>
        <dbReference type="PROSITE" id="PS50404"/>
    </source>
</evidence>
<evidence type="ECO:0000256" key="1">
    <source>
        <dbReference type="RuleBase" id="RU003494"/>
    </source>
</evidence>
<dbReference type="SFLD" id="SFLDS00019">
    <property type="entry name" value="Glutathione_Transferase_(cytos"/>
    <property type="match status" value="1"/>
</dbReference>
<dbReference type="Proteomes" id="UP000218172">
    <property type="component" value="Unassembled WGS sequence"/>
</dbReference>
<sequence>MSVSSEQADIDLYTWSTPNGRKISIMLEEIGFSYRVFAIDISKGEQSTQDFLKLSPNGKIPAIVDNRNGMSLMESGAILLYLAQLSGQLLPKNTADNVEEYWQVMQWLMLQMGGVGPMLGQTHHFVKFNPGVSAYAEKRYRKETARLYSVLDTQLARQEFLAGEYSIADIATWPWISRYEFQQMNLHDYPNLLRWYLSIAVRPAVIRGYGVPSKLSIPIPA</sequence>
<dbReference type="InterPro" id="IPR036282">
    <property type="entry name" value="Glutathione-S-Trfase_C_sf"/>
</dbReference>
<dbReference type="PROSITE" id="PS50405">
    <property type="entry name" value="GST_CTER"/>
    <property type="match status" value="1"/>
</dbReference>
<evidence type="ECO:0000259" key="3">
    <source>
        <dbReference type="PROSITE" id="PS50405"/>
    </source>
</evidence>
<dbReference type="PROSITE" id="PS50404">
    <property type="entry name" value="GST_NTER"/>
    <property type="match status" value="1"/>
</dbReference>
<dbReference type="AlphaFoldDB" id="A0A2A4MTA4"/>
<dbReference type="EMBL" id="NVQR01000027">
    <property type="protein sequence ID" value="PCH63060.1"/>
    <property type="molecule type" value="Genomic_DNA"/>
</dbReference>
<dbReference type="CDD" id="cd10291">
    <property type="entry name" value="GST_C_YfcG_like"/>
    <property type="match status" value="1"/>
</dbReference>
<dbReference type="SUPFAM" id="SSF52833">
    <property type="entry name" value="Thioredoxin-like"/>
    <property type="match status" value="1"/>
</dbReference>
<dbReference type="PANTHER" id="PTHR44051">
    <property type="entry name" value="GLUTATHIONE S-TRANSFERASE-RELATED"/>
    <property type="match status" value="1"/>
</dbReference>
<dbReference type="InterPro" id="IPR004046">
    <property type="entry name" value="GST_C"/>
</dbReference>
<comment type="similarity">
    <text evidence="1">Belongs to the GST superfamily.</text>
</comment>
<evidence type="ECO:0000313" key="5">
    <source>
        <dbReference type="Proteomes" id="UP000218172"/>
    </source>
</evidence>
<keyword evidence="4" id="KW-0808">Transferase</keyword>
<dbReference type="PANTHER" id="PTHR44051:SF8">
    <property type="entry name" value="GLUTATHIONE S-TRANSFERASE GSTA"/>
    <property type="match status" value="1"/>
</dbReference>
<dbReference type="InterPro" id="IPR036249">
    <property type="entry name" value="Thioredoxin-like_sf"/>
</dbReference>
<dbReference type="Gene3D" id="1.20.1050.10">
    <property type="match status" value="1"/>
</dbReference>
<protein>
    <submittedName>
        <fullName evidence="4">Glutathione S-transferase</fullName>
    </submittedName>
</protein>
<dbReference type="InterPro" id="IPR010987">
    <property type="entry name" value="Glutathione-S-Trfase_C-like"/>
</dbReference>
<dbReference type="Gene3D" id="3.40.30.10">
    <property type="entry name" value="Glutaredoxin"/>
    <property type="match status" value="1"/>
</dbReference>
<dbReference type="Pfam" id="PF02798">
    <property type="entry name" value="GST_N"/>
    <property type="match status" value="1"/>
</dbReference>
<dbReference type="InterPro" id="IPR040079">
    <property type="entry name" value="Glutathione_S-Trfase"/>
</dbReference>
<organism evidence="4 5">
    <name type="scientific">SAR86 cluster bacterium</name>
    <dbReference type="NCBI Taxonomy" id="2030880"/>
    <lineage>
        <taxon>Bacteria</taxon>
        <taxon>Pseudomonadati</taxon>
        <taxon>Pseudomonadota</taxon>
        <taxon>Gammaproteobacteria</taxon>
        <taxon>SAR86 cluster</taxon>
    </lineage>
</organism>
<dbReference type="SFLD" id="SFLDG01151">
    <property type="entry name" value="Main.2:_Nu-like"/>
    <property type="match status" value="1"/>
</dbReference>
<reference evidence="5" key="1">
    <citation type="submission" date="2017-08" db="EMBL/GenBank/DDBJ databases">
        <title>A dynamic microbial community with high functional redundancy inhabits the cold, oxic subseafloor aquifer.</title>
        <authorList>
            <person name="Tully B.J."/>
            <person name="Wheat C.G."/>
            <person name="Glazer B.T."/>
            <person name="Huber J.A."/>
        </authorList>
    </citation>
    <scope>NUCLEOTIDE SEQUENCE [LARGE SCALE GENOMIC DNA]</scope>
</reference>
<comment type="caution">
    <text evidence="4">The sequence shown here is derived from an EMBL/GenBank/DDBJ whole genome shotgun (WGS) entry which is preliminary data.</text>
</comment>
<dbReference type="Pfam" id="PF00043">
    <property type="entry name" value="GST_C"/>
    <property type="match status" value="1"/>
</dbReference>
<dbReference type="CDD" id="cd03048">
    <property type="entry name" value="GST_N_Ure2p_like"/>
    <property type="match status" value="1"/>
</dbReference>
<evidence type="ECO:0000313" key="4">
    <source>
        <dbReference type="EMBL" id="PCH63060.1"/>
    </source>
</evidence>
<dbReference type="GO" id="GO:0016740">
    <property type="term" value="F:transferase activity"/>
    <property type="evidence" value="ECO:0007669"/>
    <property type="project" value="UniProtKB-KW"/>
</dbReference>
<dbReference type="InterPro" id="IPR004045">
    <property type="entry name" value="Glutathione_S-Trfase_N"/>
</dbReference>
<dbReference type="SUPFAM" id="SSF47616">
    <property type="entry name" value="GST C-terminal domain-like"/>
    <property type="match status" value="1"/>
</dbReference>
<proteinExistence type="inferred from homology"/>